<dbReference type="PIRSF" id="PIRSF000887">
    <property type="entry name" value="Pesterase_MJ0037"/>
    <property type="match status" value="1"/>
</dbReference>
<name>A0A5C4MTZ2_9RHOB</name>
<reference evidence="2 3" key="1">
    <citation type="submission" date="2019-06" db="EMBL/GenBank/DDBJ databases">
        <title>YIM 131921 draft genome.</title>
        <authorList>
            <person name="Jiang L."/>
        </authorList>
    </citation>
    <scope>NUCLEOTIDE SEQUENCE [LARGE SCALE GENOMIC DNA]</scope>
    <source>
        <strain evidence="2 3">YIM 131921</strain>
    </source>
</reference>
<dbReference type="RefSeq" id="WP_139078024.1">
    <property type="nucleotide sequence ID" value="NZ_VDFU01000022.1"/>
</dbReference>
<dbReference type="SUPFAM" id="SSF56300">
    <property type="entry name" value="Metallo-dependent phosphatases"/>
    <property type="match status" value="1"/>
</dbReference>
<dbReference type="InterPro" id="IPR029052">
    <property type="entry name" value="Metallo-depent_PP-like"/>
</dbReference>
<keyword evidence="2" id="KW-0378">Hydrolase</keyword>
<proteinExistence type="predicted"/>
<protein>
    <submittedName>
        <fullName evidence="2">Ligase-associated DNA damage response endonuclease PdeM</fullName>
        <ecNumber evidence="2">3.1.-.-</ecNumber>
    </submittedName>
</protein>
<dbReference type="GO" id="GO:0004519">
    <property type="term" value="F:endonuclease activity"/>
    <property type="evidence" value="ECO:0007669"/>
    <property type="project" value="UniProtKB-KW"/>
</dbReference>
<dbReference type="EMBL" id="VDFU01000022">
    <property type="protein sequence ID" value="TNC47823.1"/>
    <property type="molecule type" value="Genomic_DNA"/>
</dbReference>
<dbReference type="InterPro" id="IPR024173">
    <property type="entry name" value="Pesterase_MJ0037-like"/>
</dbReference>
<organism evidence="2 3">
    <name type="scientific">Rubellimicrobium rubrum</name>
    <dbReference type="NCBI Taxonomy" id="2585369"/>
    <lineage>
        <taxon>Bacteria</taxon>
        <taxon>Pseudomonadati</taxon>
        <taxon>Pseudomonadota</taxon>
        <taxon>Alphaproteobacteria</taxon>
        <taxon>Rhodobacterales</taxon>
        <taxon>Roseobacteraceae</taxon>
        <taxon>Rubellimicrobium</taxon>
    </lineage>
</organism>
<evidence type="ECO:0000313" key="3">
    <source>
        <dbReference type="Proteomes" id="UP000305887"/>
    </source>
</evidence>
<dbReference type="EC" id="3.1.-.-" evidence="2"/>
<dbReference type="AlphaFoldDB" id="A0A5C4MTZ2"/>
<gene>
    <name evidence="2" type="primary">pdeM</name>
    <name evidence="2" type="ORF">FHG66_15755</name>
</gene>
<evidence type="ECO:0000313" key="2">
    <source>
        <dbReference type="EMBL" id="TNC47823.1"/>
    </source>
</evidence>
<feature type="domain" description="Calcineurin-like phosphoesterase" evidence="1">
    <location>
        <begin position="31"/>
        <end position="125"/>
    </location>
</feature>
<keyword evidence="2" id="KW-0540">Nuclease</keyword>
<dbReference type="Gene3D" id="3.60.21.10">
    <property type="match status" value="1"/>
</dbReference>
<comment type="caution">
    <text evidence="2">The sequence shown here is derived from an EMBL/GenBank/DDBJ whole genome shotgun (WGS) entry which is preliminary data.</text>
</comment>
<sequence length="229" mass="24866">MNGTAFSFTLNGTGCLALPSGALFVPSEDLLCVSDLHMAKSERMARRRGIMLPPYETRATLDRLGQDIATTKPRCVVALGDSFDDLAASEALDPEDRDRLLTLQEGRRWVWIEGNHDAGRNAHGGEGGECLAVAGLTFRHIATTEPTPGEVSGHYHPKFGLPGFHERRPCFVVDARRLVLPAYGTYTGGLDAREPVLRTLFADRALAVLTGPRALPVPLPTARPLSRRA</sequence>
<accession>A0A5C4MTZ2</accession>
<dbReference type="PANTHER" id="PTHR39323:SF1">
    <property type="entry name" value="BLR1149 PROTEIN"/>
    <property type="match status" value="1"/>
</dbReference>
<keyword evidence="2" id="KW-0436">Ligase</keyword>
<dbReference type="PANTHER" id="PTHR39323">
    <property type="entry name" value="BLR1149 PROTEIN"/>
    <property type="match status" value="1"/>
</dbReference>
<keyword evidence="3" id="KW-1185">Reference proteome</keyword>
<dbReference type="InterPro" id="IPR026336">
    <property type="entry name" value="PdeM-like"/>
</dbReference>
<evidence type="ECO:0000259" key="1">
    <source>
        <dbReference type="Pfam" id="PF00149"/>
    </source>
</evidence>
<keyword evidence="2" id="KW-0255">Endonuclease</keyword>
<dbReference type="InterPro" id="IPR004843">
    <property type="entry name" value="Calcineurin-like_PHP"/>
</dbReference>
<dbReference type="NCBIfam" id="TIGR04123">
    <property type="entry name" value="P_estr_lig_assc"/>
    <property type="match status" value="1"/>
</dbReference>
<dbReference type="OrthoDB" id="9795838at2"/>
<dbReference type="GO" id="GO:0016874">
    <property type="term" value="F:ligase activity"/>
    <property type="evidence" value="ECO:0007669"/>
    <property type="project" value="UniProtKB-KW"/>
</dbReference>
<dbReference type="GO" id="GO:0016787">
    <property type="term" value="F:hydrolase activity"/>
    <property type="evidence" value="ECO:0007669"/>
    <property type="project" value="UniProtKB-KW"/>
</dbReference>
<dbReference type="Pfam" id="PF00149">
    <property type="entry name" value="Metallophos"/>
    <property type="match status" value="1"/>
</dbReference>
<dbReference type="Proteomes" id="UP000305887">
    <property type="component" value="Unassembled WGS sequence"/>
</dbReference>